<keyword evidence="2" id="KW-0472">Membrane</keyword>
<comment type="caution">
    <text evidence="3">The sequence shown here is derived from an EMBL/GenBank/DDBJ whole genome shotgun (WGS) entry which is preliminary data.</text>
</comment>
<feature type="region of interest" description="Disordered" evidence="1">
    <location>
        <begin position="56"/>
        <end position="84"/>
    </location>
</feature>
<keyword evidence="4" id="KW-1185">Reference proteome</keyword>
<evidence type="ECO:0000256" key="2">
    <source>
        <dbReference type="SAM" id="Phobius"/>
    </source>
</evidence>
<dbReference type="AlphaFoldDB" id="A0A1Q3CEM2"/>
<dbReference type="OrthoDB" id="1190543at2759"/>
<dbReference type="Proteomes" id="UP000187406">
    <property type="component" value="Unassembled WGS sequence"/>
</dbReference>
<keyword evidence="2" id="KW-0812">Transmembrane</keyword>
<feature type="region of interest" description="Disordered" evidence="1">
    <location>
        <begin position="159"/>
        <end position="182"/>
    </location>
</feature>
<dbReference type="PANTHER" id="PTHR34222:SF98">
    <property type="match status" value="1"/>
</dbReference>
<feature type="transmembrane region" description="Helical" evidence="2">
    <location>
        <begin position="256"/>
        <end position="277"/>
    </location>
</feature>
<protein>
    <recommendedName>
        <fullName evidence="5">UBN2_3 domain-containing protein</fullName>
    </recommendedName>
</protein>
<proteinExistence type="predicted"/>
<evidence type="ECO:0000313" key="4">
    <source>
        <dbReference type="Proteomes" id="UP000187406"/>
    </source>
</evidence>
<feature type="compositionally biased region" description="Polar residues" evidence="1">
    <location>
        <begin position="127"/>
        <end position="136"/>
    </location>
</feature>
<accession>A0A1Q3CEM2</accession>
<sequence>MHIAPINIEKEMVYDFLTGLNLDYDQVRVQVLGRDPFPTLEEAYNLIQHEERRRNSMMPAVHPKRSALATMSRPPTTTSDLKFDPTDKNPVVCDYCGKPRHTRETCWKFHGCPSRGRGGHSTSSRSQAHMTETSASPHHPTIDSIATLSPEQILALQRMLSQQQPDTSTTPGPSVGSAHGTSNLAQSGTYSNALSVPSPSNSNKSSNSDWLLNFEASDHMTSSSKFFETYIQALVRILLELQMVLYHLFQEKVLSIALLAYPYHMYFMFLTFVQIYYPSIVLP</sequence>
<evidence type="ECO:0000256" key="1">
    <source>
        <dbReference type="SAM" id="MobiDB-lite"/>
    </source>
</evidence>
<reference evidence="4" key="1">
    <citation type="submission" date="2016-04" db="EMBL/GenBank/DDBJ databases">
        <title>Cephalotus genome sequencing.</title>
        <authorList>
            <person name="Fukushima K."/>
            <person name="Hasebe M."/>
            <person name="Fang X."/>
        </authorList>
    </citation>
    <scope>NUCLEOTIDE SEQUENCE [LARGE SCALE GENOMIC DNA]</scope>
    <source>
        <strain evidence="4">cv. St1</strain>
    </source>
</reference>
<gene>
    <name evidence="3" type="ORF">CFOL_v3_22155</name>
</gene>
<dbReference type="EMBL" id="BDDD01001844">
    <property type="protein sequence ID" value="GAV78690.1"/>
    <property type="molecule type" value="Genomic_DNA"/>
</dbReference>
<evidence type="ECO:0008006" key="5">
    <source>
        <dbReference type="Google" id="ProtNLM"/>
    </source>
</evidence>
<feature type="region of interest" description="Disordered" evidence="1">
    <location>
        <begin position="107"/>
        <end position="143"/>
    </location>
</feature>
<name>A0A1Q3CEM2_CEPFO</name>
<feature type="compositionally biased region" description="Polar residues" evidence="1">
    <location>
        <begin position="159"/>
        <end position="172"/>
    </location>
</feature>
<dbReference type="PANTHER" id="PTHR34222">
    <property type="entry name" value="GAG_PRE-INTEGRS DOMAIN-CONTAINING PROTEIN"/>
    <property type="match status" value="1"/>
</dbReference>
<evidence type="ECO:0000313" key="3">
    <source>
        <dbReference type="EMBL" id="GAV78690.1"/>
    </source>
</evidence>
<keyword evidence="2" id="KW-1133">Transmembrane helix</keyword>
<dbReference type="InParanoid" id="A0A1Q3CEM2"/>
<organism evidence="3 4">
    <name type="scientific">Cephalotus follicularis</name>
    <name type="common">Albany pitcher plant</name>
    <dbReference type="NCBI Taxonomy" id="3775"/>
    <lineage>
        <taxon>Eukaryota</taxon>
        <taxon>Viridiplantae</taxon>
        <taxon>Streptophyta</taxon>
        <taxon>Embryophyta</taxon>
        <taxon>Tracheophyta</taxon>
        <taxon>Spermatophyta</taxon>
        <taxon>Magnoliopsida</taxon>
        <taxon>eudicotyledons</taxon>
        <taxon>Gunneridae</taxon>
        <taxon>Pentapetalae</taxon>
        <taxon>rosids</taxon>
        <taxon>fabids</taxon>
        <taxon>Oxalidales</taxon>
        <taxon>Cephalotaceae</taxon>
        <taxon>Cephalotus</taxon>
    </lineage>
</organism>